<dbReference type="EMBL" id="VDCV01000007">
    <property type="protein sequence ID" value="KAB5547646.1"/>
    <property type="molecule type" value="Genomic_DNA"/>
</dbReference>
<gene>
    <name evidence="1" type="ORF">DKX38_011052</name>
</gene>
<accession>A0A5N5M0D2</accession>
<dbReference type="Proteomes" id="UP000326939">
    <property type="component" value="Chromosome 7"/>
</dbReference>
<evidence type="ECO:0000313" key="1">
    <source>
        <dbReference type="EMBL" id="KAB5547646.1"/>
    </source>
</evidence>
<dbReference type="AlphaFoldDB" id="A0A5N5M0D2"/>
<reference evidence="2" key="1">
    <citation type="journal article" date="2019" name="Gigascience">
        <title>De novo genome assembly of the endangered Acer yangbiense, a plant species with extremely small populations endemic to Yunnan Province, China.</title>
        <authorList>
            <person name="Yang J."/>
            <person name="Wariss H.M."/>
            <person name="Tao L."/>
            <person name="Zhang R."/>
            <person name="Yun Q."/>
            <person name="Hollingsworth P."/>
            <person name="Dao Z."/>
            <person name="Luo G."/>
            <person name="Guo H."/>
            <person name="Ma Y."/>
            <person name="Sun W."/>
        </authorList>
    </citation>
    <scope>NUCLEOTIDE SEQUENCE [LARGE SCALE GENOMIC DNA]</scope>
    <source>
        <strain evidence="2">cv. br00</strain>
    </source>
</reference>
<proteinExistence type="predicted"/>
<sequence length="87" mass="10149">MNMKESYMESSVEQLEVAESQQVKEILKNKDGNYLQLELPSCLKKLFGDGLVAIRDGKWIYLRKLDNHASHGEGLRVFFFFLLYFSL</sequence>
<evidence type="ECO:0000313" key="2">
    <source>
        <dbReference type="Proteomes" id="UP000326939"/>
    </source>
</evidence>
<name>A0A5N5M0D2_9ROSI</name>
<protein>
    <submittedName>
        <fullName evidence="1">Uncharacterized protein</fullName>
    </submittedName>
</protein>
<organism evidence="1 2">
    <name type="scientific">Salix brachista</name>
    <dbReference type="NCBI Taxonomy" id="2182728"/>
    <lineage>
        <taxon>Eukaryota</taxon>
        <taxon>Viridiplantae</taxon>
        <taxon>Streptophyta</taxon>
        <taxon>Embryophyta</taxon>
        <taxon>Tracheophyta</taxon>
        <taxon>Spermatophyta</taxon>
        <taxon>Magnoliopsida</taxon>
        <taxon>eudicotyledons</taxon>
        <taxon>Gunneridae</taxon>
        <taxon>Pentapetalae</taxon>
        <taxon>rosids</taxon>
        <taxon>fabids</taxon>
        <taxon>Malpighiales</taxon>
        <taxon>Salicaceae</taxon>
        <taxon>Saliceae</taxon>
        <taxon>Salix</taxon>
    </lineage>
</organism>
<keyword evidence="2" id="KW-1185">Reference proteome</keyword>
<comment type="caution">
    <text evidence="1">The sequence shown here is derived from an EMBL/GenBank/DDBJ whole genome shotgun (WGS) entry which is preliminary data.</text>
</comment>